<feature type="region of interest" description="Disordered" evidence="1">
    <location>
        <begin position="270"/>
        <end position="295"/>
    </location>
</feature>
<protein>
    <submittedName>
        <fullName evidence="3">Uncharacterized protein</fullName>
    </submittedName>
</protein>
<feature type="compositionally biased region" description="Polar residues" evidence="1">
    <location>
        <begin position="270"/>
        <end position="290"/>
    </location>
</feature>
<evidence type="ECO:0000313" key="3">
    <source>
        <dbReference type="WBParaSite" id="maker-unitig_25338-snap-gene-0.3-mRNA-1"/>
    </source>
</evidence>
<keyword evidence="2" id="KW-1185">Reference proteome</keyword>
<dbReference type="WBParaSite" id="maker-unitig_25338-snap-gene-0.3-mRNA-1">
    <property type="protein sequence ID" value="maker-unitig_25338-snap-gene-0.3-mRNA-1"/>
    <property type="gene ID" value="maker-unitig_25338-snap-gene-0.3"/>
</dbReference>
<feature type="compositionally biased region" description="Polar residues" evidence="1">
    <location>
        <begin position="117"/>
        <end position="128"/>
    </location>
</feature>
<dbReference type="AlphaFoldDB" id="A0A1I8F957"/>
<dbReference type="Proteomes" id="UP000095280">
    <property type="component" value="Unplaced"/>
</dbReference>
<name>A0A1I8F957_9PLAT</name>
<accession>A0A1I8F957</accession>
<sequence>MHSHRICIRQRHWRLSQVTKFRRRAAEKLLEADLLAQTGQAQHCGSRRHTSTNSGYKPGAGVSARQAAGGQQCSNSSLSRTLQRKIASNSTPVSKSGATSPKAERLKPKRVFEARNRNLNPKTMTAGTESHRTLDASGDEPRRLRQAADFTLEPASHRLLLAWPTWLRVSLLARVAGGRSALGVVARHQRGEQRLHGLARSSALYQLPQRRCPAPQTVHRGLRTISASRPSAAFSEAYGDHPGESAAQLNSRLTALSLAARARVFSDCSTGERGQTASIDPPVASSSTSARGRHDCRDVEPLSHCVFADVLAIRADEGGARRQGRRLLLRAKSRRQARPACLIATLTSNDGQAIQGRLLQLASESLDLSRGQRNPALTIWRQFYNICLQTLASLHFVTSLYLSCQTLL</sequence>
<evidence type="ECO:0000256" key="1">
    <source>
        <dbReference type="SAM" id="MobiDB-lite"/>
    </source>
</evidence>
<organism evidence="2 3">
    <name type="scientific">Macrostomum lignano</name>
    <dbReference type="NCBI Taxonomy" id="282301"/>
    <lineage>
        <taxon>Eukaryota</taxon>
        <taxon>Metazoa</taxon>
        <taxon>Spiralia</taxon>
        <taxon>Lophotrochozoa</taxon>
        <taxon>Platyhelminthes</taxon>
        <taxon>Rhabditophora</taxon>
        <taxon>Macrostomorpha</taxon>
        <taxon>Macrostomida</taxon>
        <taxon>Macrostomidae</taxon>
        <taxon>Macrostomum</taxon>
    </lineage>
</organism>
<feature type="compositionally biased region" description="Polar residues" evidence="1">
    <location>
        <begin position="69"/>
        <end position="99"/>
    </location>
</feature>
<evidence type="ECO:0000313" key="2">
    <source>
        <dbReference type="Proteomes" id="UP000095280"/>
    </source>
</evidence>
<feature type="compositionally biased region" description="Basic and acidic residues" evidence="1">
    <location>
        <begin position="129"/>
        <end position="139"/>
    </location>
</feature>
<proteinExistence type="predicted"/>
<feature type="region of interest" description="Disordered" evidence="1">
    <location>
        <begin position="39"/>
        <end position="139"/>
    </location>
</feature>
<feature type="compositionally biased region" description="Basic and acidic residues" evidence="1">
    <location>
        <begin position="102"/>
        <end position="116"/>
    </location>
</feature>
<reference evidence="3" key="1">
    <citation type="submission" date="2016-11" db="UniProtKB">
        <authorList>
            <consortium name="WormBaseParasite"/>
        </authorList>
    </citation>
    <scope>IDENTIFICATION</scope>
</reference>